<dbReference type="PANTHER" id="PTHR28232">
    <property type="entry name" value="TRANSCRIPTIONAL REGULATORY PROTEIN RXT2"/>
    <property type="match status" value="1"/>
</dbReference>
<feature type="compositionally biased region" description="Low complexity" evidence="1">
    <location>
        <begin position="211"/>
        <end position="226"/>
    </location>
</feature>
<feature type="compositionally biased region" description="Low complexity" evidence="1">
    <location>
        <begin position="275"/>
        <end position="284"/>
    </location>
</feature>
<dbReference type="GO" id="GO:0033698">
    <property type="term" value="C:Rpd3L complex"/>
    <property type="evidence" value="ECO:0007669"/>
    <property type="project" value="TreeGrafter"/>
</dbReference>
<organism evidence="3 4">
    <name type="scientific">Paraglomus occultum</name>
    <dbReference type="NCBI Taxonomy" id="144539"/>
    <lineage>
        <taxon>Eukaryota</taxon>
        <taxon>Fungi</taxon>
        <taxon>Fungi incertae sedis</taxon>
        <taxon>Mucoromycota</taxon>
        <taxon>Glomeromycotina</taxon>
        <taxon>Glomeromycetes</taxon>
        <taxon>Paraglomerales</taxon>
        <taxon>Paraglomeraceae</taxon>
        <taxon>Paraglomus</taxon>
    </lineage>
</organism>
<feature type="compositionally biased region" description="Low complexity" evidence="1">
    <location>
        <begin position="240"/>
        <end position="249"/>
    </location>
</feature>
<gene>
    <name evidence="3" type="ORF">POCULU_LOCUS7238</name>
</gene>
<dbReference type="GO" id="GO:0005829">
    <property type="term" value="C:cytosol"/>
    <property type="evidence" value="ECO:0007669"/>
    <property type="project" value="TreeGrafter"/>
</dbReference>
<dbReference type="InterPro" id="IPR013904">
    <property type="entry name" value="RXT2_N"/>
</dbReference>
<feature type="compositionally biased region" description="Low complexity" evidence="1">
    <location>
        <begin position="115"/>
        <end position="135"/>
    </location>
</feature>
<protein>
    <submittedName>
        <fullName evidence="3">11346_t:CDS:1</fullName>
    </submittedName>
</protein>
<evidence type="ECO:0000313" key="4">
    <source>
        <dbReference type="Proteomes" id="UP000789572"/>
    </source>
</evidence>
<feature type="region of interest" description="Disordered" evidence="1">
    <location>
        <begin position="76"/>
        <end position="226"/>
    </location>
</feature>
<dbReference type="EMBL" id="CAJVPJ010001573">
    <property type="protein sequence ID" value="CAG8596431.1"/>
    <property type="molecule type" value="Genomic_DNA"/>
</dbReference>
<dbReference type="PANTHER" id="PTHR28232:SF1">
    <property type="entry name" value="TRANSCRIPTIONAL REGULATORY PROTEIN RXT2"/>
    <property type="match status" value="1"/>
</dbReference>
<feature type="compositionally biased region" description="Pro residues" evidence="1">
    <location>
        <begin position="250"/>
        <end position="274"/>
    </location>
</feature>
<feature type="region of interest" description="Disordered" evidence="1">
    <location>
        <begin position="240"/>
        <end position="284"/>
    </location>
</feature>
<reference evidence="3" key="1">
    <citation type="submission" date="2021-06" db="EMBL/GenBank/DDBJ databases">
        <authorList>
            <person name="Kallberg Y."/>
            <person name="Tangrot J."/>
            <person name="Rosling A."/>
        </authorList>
    </citation>
    <scope>NUCLEOTIDE SEQUENCE</scope>
    <source>
        <strain evidence="3">IA702</strain>
    </source>
</reference>
<evidence type="ECO:0000259" key="2">
    <source>
        <dbReference type="Pfam" id="PF08595"/>
    </source>
</evidence>
<keyword evidence="4" id="KW-1185">Reference proteome</keyword>
<feature type="compositionally biased region" description="Polar residues" evidence="1">
    <location>
        <begin position="76"/>
        <end position="114"/>
    </location>
</feature>
<feature type="region of interest" description="Disordered" evidence="1">
    <location>
        <begin position="1"/>
        <end position="48"/>
    </location>
</feature>
<comment type="caution">
    <text evidence="3">The sequence shown here is derived from an EMBL/GenBank/DDBJ whole genome shotgun (WGS) entry which is preliminary data.</text>
</comment>
<dbReference type="AlphaFoldDB" id="A0A9N9CAI5"/>
<sequence length="683" mass="75011">MQTGQPTSTTQTGRRPSQTNLRQPTLLQQSQPTSPNKSSSILSGQSSLSNSQFHTRAVFMPAHTAIPGRASLITPVQQARTQTSSANHSVSQTLSHAQMPTHTPLTQHNAVSQPNTSQNSGSSVSHSSAPQQNSSVPLQASNLQPSSTLQNATHQMTSLSASPTGTANPPVSHGIQHSITSQPTLQSQSSQSMQLAQTQSSTGQNISSTLPMQSNPSPSSSATTPATLPTAIISTTTTMTTQMPSATQPLPTPSHTPIQAPLPPPTQRPPPPTASPHSSSQTATMNRNLPARTLTSQSSAAAVAAAQVLVGASQLMAHDRYTHVKQESGDYSFIGYSQYIDTESIDASSDVGVGTSAMGAADSQYGRFVRLQATEHHHTSVTIEYPSLRLDNSEDENSSQTEIGLMPHNRGNKLKRHAKRLNTVRSKLRAPYGYHDDLEYIPVPSGRRRPIIYKIPRNLDRMLEYSGDEDDSPYKDIKIDVEILAPIERPEDVLRRPALKRVFKDQKLDKLAQSFMQMIEEEKNRNKVLTRLMAALEGDDIMYQHLNFRVNPQIQKHLTREYIAEQSEGGSGFGVSNIGLQLGDNKGKRVVESKDEGLETLRNVREKLLDQLKYSNEYLRNIMLTRDGLIHTHRQKNLLYNRIKERVEAKRRDALQAHGRDTSHNLSHSTSRKTGDLLIFTGN</sequence>
<feature type="compositionally biased region" description="Polar residues" evidence="1">
    <location>
        <begin position="20"/>
        <end position="37"/>
    </location>
</feature>
<feature type="compositionally biased region" description="Low complexity" evidence="1">
    <location>
        <begin position="1"/>
        <end position="19"/>
    </location>
</feature>
<evidence type="ECO:0000256" key="1">
    <source>
        <dbReference type="SAM" id="MobiDB-lite"/>
    </source>
</evidence>
<proteinExistence type="predicted"/>
<feature type="domain" description="Transcriptional regulatory protein RXT2 N-terminal" evidence="2">
    <location>
        <begin position="409"/>
        <end position="539"/>
    </location>
</feature>
<feature type="compositionally biased region" description="Low complexity" evidence="1">
    <location>
        <begin position="38"/>
        <end position="48"/>
    </location>
</feature>
<dbReference type="Proteomes" id="UP000789572">
    <property type="component" value="Unassembled WGS sequence"/>
</dbReference>
<name>A0A9N9CAI5_9GLOM</name>
<dbReference type="OrthoDB" id="2405722at2759"/>
<dbReference type="InterPro" id="IPR039602">
    <property type="entry name" value="Rxt2"/>
</dbReference>
<evidence type="ECO:0000313" key="3">
    <source>
        <dbReference type="EMBL" id="CAG8596431.1"/>
    </source>
</evidence>
<feature type="compositionally biased region" description="Polar residues" evidence="1">
    <location>
        <begin position="136"/>
        <end position="179"/>
    </location>
</feature>
<feature type="compositionally biased region" description="Low complexity" evidence="1">
    <location>
        <begin position="180"/>
        <end position="202"/>
    </location>
</feature>
<accession>A0A9N9CAI5</accession>
<dbReference type="Pfam" id="PF08595">
    <property type="entry name" value="RXT2_N"/>
    <property type="match status" value="1"/>
</dbReference>